<proteinExistence type="predicted"/>
<keyword evidence="3" id="KW-1185">Reference proteome</keyword>
<evidence type="ECO:0000256" key="1">
    <source>
        <dbReference type="SAM" id="MobiDB-lite"/>
    </source>
</evidence>
<accession>A0A9X0AGH7</accession>
<sequence>MEPPYPPGVPSQHLLERLEALSLNRNDQQASHPVIPPTPYIGPLSNNRSYSNNQTNQPTTIPPAQYSSSPAPPRYAYCSCRTHESLQTILHLGFSPQKAFHLWQLWQSTKARNQHIVSRFSSEYSFITFILTGIFDRPVKNRSAVEVIAEFNADMMIWGIEEQERERELMMDNESREFILVEHVSDWVMSILMKGCWGNARRMLDWDMEDRMKALELSRLAQAQG</sequence>
<dbReference type="OrthoDB" id="10348082at2759"/>
<dbReference type="AlphaFoldDB" id="A0A9X0AGH7"/>
<dbReference type="Proteomes" id="UP001152300">
    <property type="component" value="Unassembled WGS sequence"/>
</dbReference>
<feature type="compositionally biased region" description="Polar residues" evidence="1">
    <location>
        <begin position="44"/>
        <end position="59"/>
    </location>
</feature>
<reference evidence="2" key="1">
    <citation type="submission" date="2022-11" db="EMBL/GenBank/DDBJ databases">
        <title>Genome Resource of Sclerotinia nivalis Strain SnTB1, a Plant Pathogen Isolated from American Ginseng.</title>
        <authorList>
            <person name="Fan S."/>
        </authorList>
    </citation>
    <scope>NUCLEOTIDE SEQUENCE</scope>
    <source>
        <strain evidence="2">SnTB1</strain>
    </source>
</reference>
<evidence type="ECO:0000313" key="3">
    <source>
        <dbReference type="Proteomes" id="UP001152300"/>
    </source>
</evidence>
<gene>
    <name evidence="2" type="ORF">OCU04_008753</name>
</gene>
<dbReference type="EMBL" id="JAPEIS010000010">
    <property type="protein sequence ID" value="KAJ8062200.1"/>
    <property type="molecule type" value="Genomic_DNA"/>
</dbReference>
<protein>
    <submittedName>
        <fullName evidence="2">Uncharacterized protein</fullName>
    </submittedName>
</protein>
<comment type="caution">
    <text evidence="2">The sequence shown here is derived from an EMBL/GenBank/DDBJ whole genome shotgun (WGS) entry which is preliminary data.</text>
</comment>
<name>A0A9X0AGH7_9HELO</name>
<organism evidence="2 3">
    <name type="scientific">Sclerotinia nivalis</name>
    <dbReference type="NCBI Taxonomy" id="352851"/>
    <lineage>
        <taxon>Eukaryota</taxon>
        <taxon>Fungi</taxon>
        <taxon>Dikarya</taxon>
        <taxon>Ascomycota</taxon>
        <taxon>Pezizomycotina</taxon>
        <taxon>Leotiomycetes</taxon>
        <taxon>Helotiales</taxon>
        <taxon>Sclerotiniaceae</taxon>
        <taxon>Sclerotinia</taxon>
    </lineage>
</organism>
<evidence type="ECO:0000313" key="2">
    <source>
        <dbReference type="EMBL" id="KAJ8062200.1"/>
    </source>
</evidence>
<feature type="region of interest" description="Disordered" evidence="1">
    <location>
        <begin position="26"/>
        <end position="69"/>
    </location>
</feature>